<name>A0A518G358_9BACT</name>
<reference evidence="1 2" key="1">
    <citation type="submission" date="2019-02" db="EMBL/GenBank/DDBJ databases">
        <title>Deep-cultivation of Planctomycetes and their phenomic and genomic characterization uncovers novel biology.</title>
        <authorList>
            <person name="Wiegand S."/>
            <person name="Jogler M."/>
            <person name="Boedeker C."/>
            <person name="Pinto D."/>
            <person name="Vollmers J."/>
            <person name="Rivas-Marin E."/>
            <person name="Kohn T."/>
            <person name="Peeters S.H."/>
            <person name="Heuer A."/>
            <person name="Rast P."/>
            <person name="Oberbeckmann S."/>
            <person name="Bunk B."/>
            <person name="Jeske O."/>
            <person name="Meyerdierks A."/>
            <person name="Storesund J.E."/>
            <person name="Kallscheuer N."/>
            <person name="Luecker S."/>
            <person name="Lage O.M."/>
            <person name="Pohl T."/>
            <person name="Merkel B.J."/>
            <person name="Hornburger P."/>
            <person name="Mueller R.-W."/>
            <person name="Bruemmer F."/>
            <person name="Labrenz M."/>
            <person name="Spormann A.M."/>
            <person name="Op den Camp H."/>
            <person name="Overmann J."/>
            <person name="Amann R."/>
            <person name="Jetten M.S.M."/>
            <person name="Mascher T."/>
            <person name="Medema M.H."/>
            <person name="Devos D.P."/>
            <person name="Kaster A.-K."/>
            <person name="Ovreas L."/>
            <person name="Rohde M."/>
            <person name="Galperin M.Y."/>
            <person name="Jogler C."/>
        </authorList>
    </citation>
    <scope>NUCLEOTIDE SEQUENCE [LARGE SCALE GENOMIC DNA]</scope>
    <source>
        <strain evidence="1 2">Q31a</strain>
    </source>
</reference>
<evidence type="ECO:0000313" key="1">
    <source>
        <dbReference type="EMBL" id="QDV23033.1"/>
    </source>
</evidence>
<dbReference type="RefSeq" id="WP_197356300.1">
    <property type="nucleotide sequence ID" value="NZ_CP036298.1"/>
</dbReference>
<organism evidence="1 2">
    <name type="scientific">Aureliella helgolandensis</name>
    <dbReference type="NCBI Taxonomy" id="2527968"/>
    <lineage>
        <taxon>Bacteria</taxon>
        <taxon>Pseudomonadati</taxon>
        <taxon>Planctomycetota</taxon>
        <taxon>Planctomycetia</taxon>
        <taxon>Pirellulales</taxon>
        <taxon>Pirellulaceae</taxon>
        <taxon>Aureliella</taxon>
    </lineage>
</organism>
<proteinExistence type="predicted"/>
<sequence length="126" mass="14367">MTRRTLNCDLLPKLSRRELSELFRWNARCAFRTAENAFHPWLSTVFRDEFARREHADGSAEPGMVEIPEEHLRFMSDALVACHGLARSPLSDAQAKFADSLELQVVSQVATILACIDETHHLTMEQ</sequence>
<accession>A0A518G358</accession>
<evidence type="ECO:0000313" key="2">
    <source>
        <dbReference type="Proteomes" id="UP000318017"/>
    </source>
</evidence>
<dbReference type="AlphaFoldDB" id="A0A518G358"/>
<dbReference type="KEGG" id="ahel:Q31a_13260"/>
<keyword evidence="2" id="KW-1185">Reference proteome</keyword>
<dbReference type="EMBL" id="CP036298">
    <property type="protein sequence ID" value="QDV23033.1"/>
    <property type="molecule type" value="Genomic_DNA"/>
</dbReference>
<dbReference type="Proteomes" id="UP000318017">
    <property type="component" value="Chromosome"/>
</dbReference>
<protein>
    <submittedName>
        <fullName evidence="1">Uncharacterized protein</fullName>
    </submittedName>
</protein>
<gene>
    <name evidence="1" type="ORF">Q31a_13260</name>
</gene>